<proteinExistence type="predicted"/>
<reference evidence="2 3" key="1">
    <citation type="submission" date="2020-07" db="EMBL/GenBank/DDBJ databases">
        <title>Bradyrhizobium diversity isolated from nodules of indigenous legumes of Western Australia.</title>
        <authorList>
            <person name="Klepa M.S."/>
        </authorList>
    </citation>
    <scope>NUCLEOTIDE SEQUENCE [LARGE SCALE GENOMIC DNA]</scope>
    <source>
        <strain evidence="2 3">CNPSo 4019</strain>
    </source>
</reference>
<protein>
    <submittedName>
        <fullName evidence="2">Uncharacterized protein</fullName>
    </submittedName>
</protein>
<name>A0ABS0P4E7_9BRAD</name>
<organism evidence="2 3">
    <name type="scientific">Bradyrhizobium diversitatis</name>
    <dbReference type="NCBI Taxonomy" id="2755406"/>
    <lineage>
        <taxon>Bacteria</taxon>
        <taxon>Pseudomonadati</taxon>
        <taxon>Pseudomonadota</taxon>
        <taxon>Alphaproteobacteria</taxon>
        <taxon>Hyphomicrobiales</taxon>
        <taxon>Nitrobacteraceae</taxon>
        <taxon>Bradyrhizobium</taxon>
    </lineage>
</organism>
<dbReference type="RefSeq" id="WP_197966897.1">
    <property type="nucleotide sequence ID" value="NZ_JACEGD010000015.1"/>
</dbReference>
<feature type="transmembrane region" description="Helical" evidence="1">
    <location>
        <begin position="54"/>
        <end position="75"/>
    </location>
</feature>
<comment type="caution">
    <text evidence="2">The sequence shown here is derived from an EMBL/GenBank/DDBJ whole genome shotgun (WGS) entry which is preliminary data.</text>
</comment>
<feature type="transmembrane region" description="Helical" evidence="1">
    <location>
        <begin position="20"/>
        <end position="47"/>
    </location>
</feature>
<evidence type="ECO:0000313" key="3">
    <source>
        <dbReference type="Proteomes" id="UP001194539"/>
    </source>
</evidence>
<keyword evidence="3" id="KW-1185">Reference proteome</keyword>
<dbReference type="Proteomes" id="UP001194539">
    <property type="component" value="Unassembled WGS sequence"/>
</dbReference>
<sequence length="516" mass="57075">MPDRMSPSDRFNALSLVPPFVGISFLALIGLTLIALIPGMVTLGLLLFILPGQILIAAPTLLYYSLAALPGYLLARFLGSNLLGATVVAAVLAAAALLPHYRSQSQLEKLLATDITGPVPSSFQPRSFELPYPEQDNYWTNWRQPESHDPTPPPPCADLCQQLLFKGHIDHVIIRDHNARGARMISTETQKRGPDGSMQRMVEVTWLPRWRRFHLEHRESCPETLSLIAAEFVHEVVGGRCLIEDTVDQREADVLVSLSKPLDVQGADGQFRPDLNIAFANIESAPITITIAEQHDGNLVPAEIRTALHASNARVPFYFTTRRCGGGEIPNLCLAAATEPFANSRADPFEMINRRYGFPVVPGSKPARLSSAPTSENDRATVNAILRQDYGAGLIPTTQSKLVASFLSARLKNGQLNQDDIELIRLALKQHAFAASIETDKLPSDTYQALKPLLPDMFKRIAHSAKGQQEMVQSLNVMLEHYPAEDTNPYSSALCQDSKNARLRVCYQREFRTRTK</sequence>
<feature type="transmembrane region" description="Helical" evidence="1">
    <location>
        <begin position="81"/>
        <end position="101"/>
    </location>
</feature>
<keyword evidence="1" id="KW-0812">Transmembrane</keyword>
<evidence type="ECO:0000256" key="1">
    <source>
        <dbReference type="SAM" id="Phobius"/>
    </source>
</evidence>
<gene>
    <name evidence="2" type="ORF">H1B27_17590</name>
</gene>
<evidence type="ECO:0000313" key="2">
    <source>
        <dbReference type="EMBL" id="MBH5388074.1"/>
    </source>
</evidence>
<dbReference type="EMBL" id="JACEGD010000015">
    <property type="protein sequence ID" value="MBH5388074.1"/>
    <property type="molecule type" value="Genomic_DNA"/>
</dbReference>
<accession>A0ABS0P4E7</accession>
<keyword evidence="1" id="KW-0472">Membrane</keyword>
<keyword evidence="1" id="KW-1133">Transmembrane helix</keyword>